<evidence type="ECO:0000313" key="10">
    <source>
        <dbReference type="EMBL" id="ADV36225.1"/>
    </source>
</evidence>
<dbReference type="EMBL" id="HQ660396">
    <property type="protein sequence ID" value="ADV36225.1"/>
    <property type="molecule type" value="Genomic_DNA"/>
</dbReference>
<accession>E7EDL6</accession>
<dbReference type="SUPFAM" id="SSF52058">
    <property type="entry name" value="L domain-like"/>
    <property type="match status" value="1"/>
</dbReference>
<dbReference type="InterPro" id="IPR013210">
    <property type="entry name" value="LRR_N_plant-typ"/>
</dbReference>
<dbReference type="EMBL" id="JQ308345">
    <property type="protein sequence ID" value="AEY77672.1"/>
    <property type="molecule type" value="Genomic_DNA"/>
</dbReference>
<dbReference type="Pfam" id="PF08263">
    <property type="entry name" value="LRRNT_2"/>
    <property type="match status" value="1"/>
</dbReference>
<keyword evidence="4" id="KW-0677">Repeat</keyword>
<feature type="signal peptide" evidence="6">
    <location>
        <begin position="1"/>
        <end position="23"/>
    </location>
</feature>
<reference evidence="10" key="2">
    <citation type="submission" date="2010-11" db="EMBL/GenBank/DDBJ databases">
        <authorList>
            <person name="Wu J.L."/>
            <person name="Liu J.H."/>
            <person name="Yuan Y.N."/>
            <person name="Qiao L.Y."/>
            <person name="Liu W.Z."/>
        </authorList>
    </citation>
    <scope>NUCLEOTIDE SEQUENCE</scope>
</reference>
<comment type="similarity">
    <text evidence="5">Belongs to the polygalacturonase-inhibiting protein family.</text>
</comment>
<organism evidence="9">
    <name type="scientific">Carica papaya</name>
    <name type="common">Papaya</name>
    <dbReference type="NCBI Taxonomy" id="3649"/>
    <lineage>
        <taxon>Eukaryota</taxon>
        <taxon>Viridiplantae</taxon>
        <taxon>Streptophyta</taxon>
        <taxon>Embryophyta</taxon>
        <taxon>Tracheophyta</taxon>
        <taxon>Spermatophyta</taxon>
        <taxon>Magnoliopsida</taxon>
        <taxon>eudicotyledons</taxon>
        <taxon>Gunneridae</taxon>
        <taxon>Pentapetalae</taxon>
        <taxon>rosids</taxon>
        <taxon>malvids</taxon>
        <taxon>Brassicales</taxon>
        <taxon>Caricaceae</taxon>
        <taxon>Carica</taxon>
    </lineage>
</organism>
<evidence type="ECO:0000256" key="3">
    <source>
        <dbReference type="ARBA" id="ARBA00022729"/>
    </source>
</evidence>
<dbReference type="PROSITE" id="PS51450">
    <property type="entry name" value="LRR"/>
    <property type="match status" value="2"/>
</dbReference>
<dbReference type="Pfam" id="PF13855">
    <property type="entry name" value="LRR_8"/>
    <property type="match status" value="1"/>
</dbReference>
<dbReference type="InterPro" id="IPR032675">
    <property type="entry name" value="LRR_dom_sf"/>
</dbReference>
<dbReference type="PANTHER" id="PTHR48060:SF21">
    <property type="entry name" value="L DOMAIN-LIKE PROTEIN"/>
    <property type="match status" value="1"/>
</dbReference>
<evidence type="ECO:0000256" key="4">
    <source>
        <dbReference type="ARBA" id="ARBA00022737"/>
    </source>
</evidence>
<evidence type="ECO:0000259" key="7">
    <source>
        <dbReference type="Pfam" id="PF08263"/>
    </source>
</evidence>
<evidence type="ECO:0000313" key="8">
    <source>
        <dbReference type="EMBL" id="ADV16115.1"/>
    </source>
</evidence>
<feature type="domain" description="Leucine-rich repeat-containing N-terminal plant-type" evidence="7">
    <location>
        <begin position="28"/>
        <end position="65"/>
    </location>
</feature>
<evidence type="ECO:0000313" key="11">
    <source>
        <dbReference type="EMBL" id="AEY77672.1"/>
    </source>
</evidence>
<keyword evidence="2" id="KW-0433">Leucine-rich repeat</keyword>
<dbReference type="InterPro" id="IPR001611">
    <property type="entry name" value="Leu-rich_rpt"/>
</dbReference>
<dbReference type="PANTHER" id="PTHR48060">
    <property type="entry name" value="DNA DAMAGE-REPAIR/TOLERATION PROTEIN DRT100"/>
    <property type="match status" value="1"/>
</dbReference>
<evidence type="ECO:0000256" key="2">
    <source>
        <dbReference type="ARBA" id="ARBA00022614"/>
    </source>
</evidence>
<dbReference type="FunFam" id="3.80.10.10:FF:000348">
    <property type="entry name" value="Polygalacturonase inhibitor 1"/>
    <property type="match status" value="1"/>
</dbReference>
<gene>
    <name evidence="8" type="primary">PGIP6</name>
</gene>
<reference evidence="9" key="1">
    <citation type="submission" date="2010-11" db="EMBL/GenBank/DDBJ databases">
        <title>Cloning of polygalacturonase inhibitor protein gene 2 from Carica papaya L.</title>
        <authorList>
            <person name="Shen Y."/>
            <person name="Chen X."/>
            <person name="Li R."/>
        </authorList>
    </citation>
    <scope>NUCLEOTIDE SEQUENCE</scope>
</reference>
<name>E7EDL6_CARPA</name>
<evidence type="ECO:0000313" key="9">
    <source>
        <dbReference type="EMBL" id="ADV36223.1"/>
    </source>
</evidence>
<feature type="chain" id="PRO_5010962188" evidence="6">
    <location>
        <begin position="24"/>
        <end position="326"/>
    </location>
</feature>
<evidence type="ECO:0000256" key="6">
    <source>
        <dbReference type="SAM" id="SignalP"/>
    </source>
</evidence>
<dbReference type="OrthoDB" id="676979at2759"/>
<dbReference type="EMBL" id="HQ724530">
    <property type="protein sequence ID" value="ADV16115.1"/>
    <property type="molecule type" value="mRNA"/>
</dbReference>
<dbReference type="PRINTS" id="PR00019">
    <property type="entry name" value="LEURICHRPT"/>
</dbReference>
<proteinExistence type="evidence at transcript level"/>
<sequence>MEPLQKFSFLIIIFFAILSPSFSDRCNPEDKKVLLKIKKALHNPYHLASWNPEVDCCIWYSLKCSRTTNRVYKLTIFAGQINGQIPAEVGDLPFLETLMFHKLTNITGPVQPAIAKLTNLKYLDLSWNHLSGPVPDFLSQLKNLIFLDLSFNQLSGSIPSSLSTLPNLTSIRLDRNNLTGQIPMSFGSFAGEFPYLILSHNKLSGSIPASLGKKDFGNLDLSRNRLEGDASMVFNSKTRWIDLSRNLLEFDFSKVELSENLTWLDLNHNKITGSLPESAIVSLQFLNVSYNRLCGEIPVGGDLQRFDYTAYFHNRCLCGAPLPPCK</sequence>
<keyword evidence="3 6" id="KW-0732">Signal</keyword>
<evidence type="ECO:0000256" key="1">
    <source>
        <dbReference type="ARBA" id="ARBA00004196"/>
    </source>
</evidence>
<evidence type="ECO:0000256" key="5">
    <source>
        <dbReference type="ARBA" id="ARBA00038043"/>
    </source>
</evidence>
<dbReference type="EMBL" id="HQ660394">
    <property type="protein sequence ID" value="ADV36223.1"/>
    <property type="molecule type" value="mRNA"/>
</dbReference>
<reference evidence="11" key="3">
    <citation type="submission" date="2011-12" db="EMBL/GenBank/DDBJ databases">
        <title>Cloning and Expression of Polygalacturonase-inhibitor Genes from Papaya Fruit.</title>
        <authorList>
            <person name="Broetto S.G."/>
            <person name="Fabi J.P."/>
            <person name="Lajolo F.M."/>
            <person name="Nascimento J.R.O."/>
        </authorList>
    </citation>
    <scope>NUCLEOTIDE SEQUENCE</scope>
    <source>
        <tissue evidence="8">Pulp</tissue>
    </source>
</reference>
<protein>
    <submittedName>
        <fullName evidence="9">Polygalacturonase inhibiting protein 2</fullName>
    </submittedName>
    <submittedName>
        <fullName evidence="8">Polygalacturonase inhibitor protein</fullName>
    </submittedName>
    <submittedName>
        <fullName evidence="11">Polygalacturonase-inhibiting protein 6</fullName>
    </submittedName>
</protein>
<dbReference type="InterPro" id="IPR053211">
    <property type="entry name" value="DNA_repair-toleration"/>
</dbReference>
<dbReference type="AlphaFoldDB" id="E7EDL6"/>
<dbReference type="Gene3D" id="3.80.10.10">
    <property type="entry name" value="Ribonuclease Inhibitor"/>
    <property type="match status" value="1"/>
</dbReference>
<comment type="subcellular location">
    <subcellularLocation>
        <location evidence="1">Cell envelope</location>
    </subcellularLocation>
</comment>
<dbReference type="Pfam" id="PF00560">
    <property type="entry name" value="LRR_1"/>
    <property type="match status" value="3"/>
</dbReference>